<evidence type="ECO:0000256" key="1">
    <source>
        <dbReference type="SAM" id="SignalP"/>
    </source>
</evidence>
<dbReference type="RefSeq" id="WP_160612791.1">
    <property type="nucleotide sequence ID" value="NZ_JAUFQM010000001.1"/>
</dbReference>
<dbReference type="EMBL" id="WTYZ01000001">
    <property type="protein sequence ID" value="MXO82369.1"/>
    <property type="molecule type" value="Genomic_DNA"/>
</dbReference>
<sequence>MKNKLLLLLAIVPLALGGASCGWVPGDPASEVEAALAEGDLGAARVHLLEILEETPGDHQTRLRYADIMLELGDGIAAQAAVEQVPAAMRESGFGAALMSRAMLLQDKPDEALAWADKADASTALGQWVRIGALLALGQSEQAFAQADDAVAAHPNDVRLLALRGEMALTERKVELANALSARALEANGKDLNALMLAGRLDLLREDFAAAEAHYSQAVSANSSILGPRLSLAAVQADLGKLDEAAETLKALRETAPNHPMGMFLDAKLAFVRGDLDKAHQIMQAGEGALRKVPAAQLLMGEIAHLRGSHEQSIAFLRPLLRDNPGHVQGATVMAQALLAVGETEKALSVIELPASRAVANPQMLALASRLSQKLGRSDPYAARLGRVSPPDDLSARLAAADKAIGQGEWAQARDIYAGLRKEGLEANALVLNNGAIAELNTGNTSEAVQLARRAIALTPDDPFVMDTLGWVLLQSGGDKKEALVWLGKAKEAAPGNLEFRWHYAAALAANGRRAEAREIASGVREFADAAQRRHIDELLSKI</sequence>
<protein>
    <submittedName>
        <fullName evidence="2">Tetratricopeptide repeat protein</fullName>
    </submittedName>
</protein>
<dbReference type="AlphaFoldDB" id="A0A844Z8Z2"/>
<dbReference type="Pfam" id="PF07721">
    <property type="entry name" value="TPR_4"/>
    <property type="match status" value="2"/>
</dbReference>
<reference evidence="2 3" key="1">
    <citation type="submission" date="2019-12" db="EMBL/GenBank/DDBJ databases">
        <title>Genomic-based taxomic classification of the family Erythrobacteraceae.</title>
        <authorList>
            <person name="Xu L."/>
        </authorList>
    </citation>
    <scope>NUCLEOTIDE SEQUENCE [LARGE SCALE GENOMIC DNA]</scope>
    <source>
        <strain evidence="2 3">KCTC 42006</strain>
    </source>
</reference>
<evidence type="ECO:0000313" key="2">
    <source>
        <dbReference type="EMBL" id="MXO82369.1"/>
    </source>
</evidence>
<dbReference type="Gene3D" id="1.25.40.10">
    <property type="entry name" value="Tetratricopeptide repeat domain"/>
    <property type="match status" value="3"/>
</dbReference>
<feature type="chain" id="PRO_5032459263" evidence="1">
    <location>
        <begin position="22"/>
        <end position="543"/>
    </location>
</feature>
<dbReference type="SUPFAM" id="SSF48452">
    <property type="entry name" value="TPR-like"/>
    <property type="match status" value="3"/>
</dbReference>
<proteinExistence type="predicted"/>
<gene>
    <name evidence="2" type="ORF">GRI35_03130</name>
</gene>
<dbReference type="InterPro" id="IPR011717">
    <property type="entry name" value="TPR-4"/>
</dbReference>
<dbReference type="Pfam" id="PF13432">
    <property type="entry name" value="TPR_16"/>
    <property type="match status" value="2"/>
</dbReference>
<dbReference type="InterPro" id="IPR011990">
    <property type="entry name" value="TPR-like_helical_dom_sf"/>
</dbReference>
<organism evidence="2 3">
    <name type="scientific">Pontixanthobacter aestiaquae</name>
    <dbReference type="NCBI Taxonomy" id="1509367"/>
    <lineage>
        <taxon>Bacteria</taxon>
        <taxon>Pseudomonadati</taxon>
        <taxon>Pseudomonadota</taxon>
        <taxon>Alphaproteobacteria</taxon>
        <taxon>Sphingomonadales</taxon>
        <taxon>Erythrobacteraceae</taxon>
        <taxon>Pontixanthobacter</taxon>
    </lineage>
</organism>
<dbReference type="Pfam" id="PF14559">
    <property type="entry name" value="TPR_19"/>
    <property type="match status" value="1"/>
</dbReference>
<accession>A0A844Z8Z2</accession>
<dbReference type="SMART" id="SM00028">
    <property type="entry name" value="TPR"/>
    <property type="match status" value="4"/>
</dbReference>
<dbReference type="Proteomes" id="UP000460290">
    <property type="component" value="Unassembled WGS sequence"/>
</dbReference>
<evidence type="ECO:0000313" key="3">
    <source>
        <dbReference type="Proteomes" id="UP000460290"/>
    </source>
</evidence>
<dbReference type="PROSITE" id="PS51257">
    <property type="entry name" value="PROKAR_LIPOPROTEIN"/>
    <property type="match status" value="1"/>
</dbReference>
<feature type="signal peptide" evidence="1">
    <location>
        <begin position="1"/>
        <end position="21"/>
    </location>
</feature>
<keyword evidence="3" id="KW-1185">Reference proteome</keyword>
<comment type="caution">
    <text evidence="2">The sequence shown here is derived from an EMBL/GenBank/DDBJ whole genome shotgun (WGS) entry which is preliminary data.</text>
</comment>
<dbReference type="PANTHER" id="PTHR12558">
    <property type="entry name" value="CELL DIVISION CYCLE 16,23,27"/>
    <property type="match status" value="1"/>
</dbReference>
<keyword evidence="1" id="KW-0732">Signal</keyword>
<dbReference type="OrthoDB" id="7487699at2"/>
<dbReference type="GO" id="GO:0042802">
    <property type="term" value="F:identical protein binding"/>
    <property type="evidence" value="ECO:0007669"/>
    <property type="project" value="InterPro"/>
</dbReference>
<dbReference type="PANTHER" id="PTHR12558:SF13">
    <property type="entry name" value="CELL DIVISION CYCLE PROTEIN 27 HOMOLOG"/>
    <property type="match status" value="1"/>
</dbReference>
<name>A0A844Z8Z2_9SPHN</name>
<dbReference type="InterPro" id="IPR019734">
    <property type="entry name" value="TPR_rpt"/>
</dbReference>